<gene>
    <name evidence="2" type="ORF">SAMN04488055_2785</name>
</gene>
<keyword evidence="3" id="KW-1185">Reference proteome</keyword>
<proteinExistence type="predicted"/>
<dbReference type="Pfam" id="PF12741">
    <property type="entry name" value="SusD-like"/>
    <property type="match status" value="1"/>
</dbReference>
<keyword evidence="2" id="KW-0449">Lipoprotein</keyword>
<evidence type="ECO:0000256" key="1">
    <source>
        <dbReference type="SAM" id="SignalP"/>
    </source>
</evidence>
<dbReference type="STRING" id="536979.SAMN04488055_2785"/>
<organism evidence="2 3">
    <name type="scientific">Chitinophaga niabensis</name>
    <dbReference type="NCBI Taxonomy" id="536979"/>
    <lineage>
        <taxon>Bacteria</taxon>
        <taxon>Pseudomonadati</taxon>
        <taxon>Bacteroidota</taxon>
        <taxon>Chitinophagia</taxon>
        <taxon>Chitinophagales</taxon>
        <taxon>Chitinophagaceae</taxon>
        <taxon>Chitinophaga</taxon>
    </lineage>
</organism>
<dbReference type="InterPro" id="IPR024302">
    <property type="entry name" value="SusD-like"/>
</dbReference>
<evidence type="ECO:0000313" key="2">
    <source>
        <dbReference type="EMBL" id="SIO07198.1"/>
    </source>
</evidence>
<dbReference type="InterPro" id="IPR011990">
    <property type="entry name" value="TPR-like_helical_dom_sf"/>
</dbReference>
<protein>
    <submittedName>
        <fullName evidence="2">Susd and RagB outer membrane lipoprotein</fullName>
    </submittedName>
</protein>
<dbReference type="Gene3D" id="1.25.40.390">
    <property type="match status" value="1"/>
</dbReference>
<dbReference type="EMBL" id="FSRA01000001">
    <property type="protein sequence ID" value="SIO07198.1"/>
    <property type="molecule type" value="Genomic_DNA"/>
</dbReference>
<name>A0A1N6GI32_9BACT</name>
<feature type="chain" id="PRO_5012613511" evidence="1">
    <location>
        <begin position="25"/>
        <end position="538"/>
    </location>
</feature>
<dbReference type="SUPFAM" id="SSF48452">
    <property type="entry name" value="TPR-like"/>
    <property type="match status" value="1"/>
</dbReference>
<feature type="signal peptide" evidence="1">
    <location>
        <begin position="1"/>
        <end position="24"/>
    </location>
</feature>
<dbReference type="AlphaFoldDB" id="A0A1N6GI32"/>
<dbReference type="RefSeq" id="WP_074239810.1">
    <property type="nucleotide sequence ID" value="NZ_FSRA01000001.1"/>
</dbReference>
<keyword evidence="1" id="KW-0732">Signal</keyword>
<dbReference type="Proteomes" id="UP000185003">
    <property type="component" value="Unassembled WGS sequence"/>
</dbReference>
<sequence length="538" mass="59750">MMRTFKYKLTRSLAIAGLSSILLGSCTKDFERINTNPYGMTRDELKADFRLVGEPFRQIQFNIFAVQPGWVMQVQQNLQGDIFSGYMGVPGPFGNFGNNNSTYNLIDGWNQVMWGCAYGSYIDAPNIAVMPIASRIMKVAGNEFADFKAWLLILKVATMHRISDVYGPIIYTKFGVINPDKSIDYDSQKDAYYAFFADLNSAITTLTPLANDPLKPFSKFDLMYDGSYKPWIKFANSLRLRLAIRIAKVDPAKAKLEGEAALSNPVGLMTVPADDARINIAPVEHPYNAFSDSWNDIRMGAPMESILTGYNDPRIKLYFKTAVAKPDGYKGVRTGIALPSKMYEDYSRLATFPSKMQLMTAAEVWFLKAEAALNGWAGAGSAATNYENGVKTSFDQYAIGGQAAAYLLDNTSKAAPYTDLKNAANNVPAGDPYLSTVTIRWEEGDAPARKLERIITQKWIAMFPEGQEAWTEFRRTGYPKLFPVVVNNSGGKIPTATFVRRINFVIPEYATNAKGVERAITLLGGPDNGGTRLWWDKP</sequence>
<accession>A0A1N6GI32</accession>
<dbReference type="PROSITE" id="PS51257">
    <property type="entry name" value="PROKAR_LIPOPROTEIN"/>
    <property type="match status" value="1"/>
</dbReference>
<evidence type="ECO:0000313" key="3">
    <source>
        <dbReference type="Proteomes" id="UP000185003"/>
    </source>
</evidence>
<reference evidence="2 3" key="1">
    <citation type="submission" date="2016-11" db="EMBL/GenBank/DDBJ databases">
        <authorList>
            <person name="Jaros S."/>
            <person name="Januszkiewicz K."/>
            <person name="Wedrychowicz H."/>
        </authorList>
    </citation>
    <scope>NUCLEOTIDE SEQUENCE [LARGE SCALE GENOMIC DNA]</scope>
    <source>
        <strain evidence="2 3">DSM 24787</strain>
    </source>
</reference>